<feature type="transmembrane region" description="Helical" evidence="8">
    <location>
        <begin position="137"/>
        <end position="158"/>
    </location>
</feature>
<evidence type="ECO:0000313" key="10">
    <source>
        <dbReference type="RefSeq" id="XP_052749031.1"/>
    </source>
</evidence>
<keyword evidence="3 8" id="KW-0812">Transmembrane</keyword>
<evidence type="ECO:0000256" key="3">
    <source>
        <dbReference type="ARBA" id="ARBA00022692"/>
    </source>
</evidence>
<evidence type="ECO:0000256" key="2">
    <source>
        <dbReference type="ARBA" id="ARBA00022475"/>
    </source>
</evidence>
<protein>
    <submittedName>
        <fullName evidence="10">Uncharacterized protein LOC113513054</fullName>
    </submittedName>
</protein>
<evidence type="ECO:0000256" key="1">
    <source>
        <dbReference type="ARBA" id="ARBA00004651"/>
    </source>
</evidence>
<keyword evidence="9" id="KW-1185">Reference proteome</keyword>
<evidence type="ECO:0000256" key="5">
    <source>
        <dbReference type="ARBA" id="ARBA00023136"/>
    </source>
</evidence>
<name>A0ABM3MC88_GALME</name>
<keyword evidence="7" id="KW-0325">Glycoprotein</keyword>
<dbReference type="InterPro" id="IPR052192">
    <property type="entry name" value="Insect_Ionotropic_Sensory_Rcpt"/>
</dbReference>
<reference evidence="10" key="1">
    <citation type="submission" date="2025-08" db="UniProtKB">
        <authorList>
            <consortium name="RefSeq"/>
        </authorList>
    </citation>
    <scope>IDENTIFICATION</scope>
    <source>
        <tissue evidence="10">Whole larvae</tissue>
    </source>
</reference>
<keyword evidence="6" id="KW-0675">Receptor</keyword>
<keyword evidence="2" id="KW-1003">Cell membrane</keyword>
<sequence>MNDIIKVATLRDCNDNTDLDAIKLDPTWRHSMFGCKCVEVLRDMFKFKLGFLLRRPYESELVMSDFYWQPFTPPLWFSLFSMCIVATLVFYLLVCWENRIFGRHIECSFFLEILLAIGGYCQHSFPVESVFTSRRIGYFTFFLFSYVIFSFYTSNLLSRLVIDEDYDMDLGTLGKSDYKCVILENIIHGNGNITDCETAISLDFVKLVTVNISTGLEAVRSNKTALLSDFTTLYSEIHKSFSNTEICELIEIDILSDLKKYIVSSKNFRHKELFKIGISRLHELGLIHRFTFHKTLQYTLSSCFGAPPISLDFTHVSTPYLILGFSYVLSIVIMLGERWHYNRNRLWPYVN</sequence>
<feature type="transmembrane region" description="Helical" evidence="8">
    <location>
        <begin position="75"/>
        <end position="96"/>
    </location>
</feature>
<organism evidence="9 10">
    <name type="scientific">Galleria mellonella</name>
    <name type="common">Greater wax moth</name>
    <dbReference type="NCBI Taxonomy" id="7137"/>
    <lineage>
        <taxon>Eukaryota</taxon>
        <taxon>Metazoa</taxon>
        <taxon>Ecdysozoa</taxon>
        <taxon>Arthropoda</taxon>
        <taxon>Hexapoda</taxon>
        <taxon>Insecta</taxon>
        <taxon>Pterygota</taxon>
        <taxon>Neoptera</taxon>
        <taxon>Endopterygota</taxon>
        <taxon>Lepidoptera</taxon>
        <taxon>Glossata</taxon>
        <taxon>Ditrysia</taxon>
        <taxon>Pyraloidea</taxon>
        <taxon>Pyralidae</taxon>
        <taxon>Galleriinae</taxon>
        <taxon>Galleria</taxon>
    </lineage>
</organism>
<evidence type="ECO:0000256" key="4">
    <source>
        <dbReference type="ARBA" id="ARBA00022989"/>
    </source>
</evidence>
<keyword evidence="5 8" id="KW-0472">Membrane</keyword>
<dbReference type="Proteomes" id="UP001652740">
    <property type="component" value="Unplaced"/>
</dbReference>
<evidence type="ECO:0000256" key="7">
    <source>
        <dbReference type="ARBA" id="ARBA00023180"/>
    </source>
</evidence>
<gene>
    <name evidence="10" type="primary">LOC113513054</name>
</gene>
<proteinExistence type="predicted"/>
<dbReference type="PANTHER" id="PTHR42643:SF32">
    <property type="entry name" value="IONOTROPIC RECEPTOR 31A, ISOFORM C-RELATED"/>
    <property type="match status" value="1"/>
</dbReference>
<evidence type="ECO:0000256" key="6">
    <source>
        <dbReference type="ARBA" id="ARBA00023170"/>
    </source>
</evidence>
<accession>A0ABM3MC88</accession>
<evidence type="ECO:0000313" key="9">
    <source>
        <dbReference type="Proteomes" id="UP001652740"/>
    </source>
</evidence>
<evidence type="ECO:0000256" key="8">
    <source>
        <dbReference type="SAM" id="Phobius"/>
    </source>
</evidence>
<feature type="transmembrane region" description="Helical" evidence="8">
    <location>
        <begin position="108"/>
        <end position="125"/>
    </location>
</feature>
<dbReference type="RefSeq" id="XP_052749031.1">
    <property type="nucleotide sequence ID" value="XM_052893071.1"/>
</dbReference>
<comment type="subcellular location">
    <subcellularLocation>
        <location evidence="1">Cell membrane</location>
        <topology evidence="1">Multi-pass membrane protein</topology>
    </subcellularLocation>
</comment>
<dbReference type="GeneID" id="113513054"/>
<feature type="transmembrane region" description="Helical" evidence="8">
    <location>
        <begin position="320"/>
        <end position="341"/>
    </location>
</feature>
<dbReference type="PANTHER" id="PTHR42643">
    <property type="entry name" value="IONOTROPIC RECEPTOR 20A-RELATED"/>
    <property type="match status" value="1"/>
</dbReference>
<keyword evidence="4 8" id="KW-1133">Transmembrane helix</keyword>
<dbReference type="Gene3D" id="1.10.287.70">
    <property type="match status" value="1"/>
</dbReference>